<feature type="non-terminal residue" evidence="2">
    <location>
        <position position="1"/>
    </location>
</feature>
<gene>
    <name evidence="2" type="ORF">GNI_062380</name>
</gene>
<keyword evidence="3" id="KW-1185">Reference proteome</keyword>
<sequence>ELVIFDDFYGTEKYCDMLRWLSENPIKVPIKGSMVDLLATKFIITSNVEPDRWYPHMENKQGLTRRITDIIYMDHIHEPYTKLCPIQGSILGPLPQILRLPTRNVPDNRTHACTTKDFCTSLIREQVRREMGGLTHVEVCHDIAAVESVRQRKMAKNPNVHGKRAGGNNSA</sequence>
<dbReference type="VEuPathDB" id="CryptoDB:GNI_062380"/>
<reference evidence="2" key="1">
    <citation type="submission" date="2013-12" db="EMBL/GenBank/DDBJ databases">
        <authorList>
            <person name="Omoto C.K."/>
            <person name="Sibley D."/>
            <person name="Venepally P."/>
            <person name="Hadjithomas M."/>
            <person name="Karamycheva S."/>
            <person name="Brunk B."/>
            <person name="Roos D."/>
            <person name="Caler E."/>
            <person name="Lorenzi H."/>
        </authorList>
    </citation>
    <scope>NUCLEOTIDE SEQUENCE</scope>
</reference>
<protein>
    <submittedName>
        <fullName evidence="2">Replication associated protein</fullName>
    </submittedName>
</protein>
<evidence type="ECO:0000313" key="2">
    <source>
        <dbReference type="EMBL" id="EZG68429.1"/>
    </source>
</evidence>
<dbReference type="Proteomes" id="UP000019763">
    <property type="component" value="Unassembled WGS sequence"/>
</dbReference>
<organism evidence="2 3">
    <name type="scientific">Gregarina niphandrodes</name>
    <name type="common">Septate eugregarine</name>
    <dbReference type="NCBI Taxonomy" id="110365"/>
    <lineage>
        <taxon>Eukaryota</taxon>
        <taxon>Sar</taxon>
        <taxon>Alveolata</taxon>
        <taxon>Apicomplexa</taxon>
        <taxon>Conoidasida</taxon>
        <taxon>Gregarinasina</taxon>
        <taxon>Eugregarinorida</taxon>
        <taxon>Gregarinidae</taxon>
        <taxon>Gregarina</taxon>
    </lineage>
</organism>
<accession>A0A023B8C4</accession>
<dbReference type="EMBL" id="AFNH02000472">
    <property type="protein sequence ID" value="EZG68429.1"/>
    <property type="molecule type" value="Genomic_DNA"/>
</dbReference>
<comment type="caution">
    <text evidence="2">The sequence shown here is derived from an EMBL/GenBank/DDBJ whole genome shotgun (WGS) entry which is preliminary data.</text>
</comment>
<proteinExistence type="predicted"/>
<feature type="region of interest" description="Disordered" evidence="1">
    <location>
        <begin position="152"/>
        <end position="171"/>
    </location>
</feature>
<dbReference type="RefSeq" id="XP_011134583.1">
    <property type="nucleotide sequence ID" value="XM_011136281.1"/>
</dbReference>
<dbReference type="AlphaFoldDB" id="A0A023B8C4"/>
<evidence type="ECO:0000256" key="1">
    <source>
        <dbReference type="SAM" id="MobiDB-lite"/>
    </source>
</evidence>
<name>A0A023B8C4_GRENI</name>
<evidence type="ECO:0000313" key="3">
    <source>
        <dbReference type="Proteomes" id="UP000019763"/>
    </source>
</evidence>
<dbReference type="GeneID" id="22912286"/>